<dbReference type="OrthoDB" id="1745636at2759"/>
<dbReference type="PANTHER" id="PTHR23500:SF357">
    <property type="entry name" value="IP12678P"/>
    <property type="match status" value="1"/>
</dbReference>
<dbReference type="InParanoid" id="A0A2V0PM66"/>
<feature type="transmembrane region" description="Helical" evidence="8">
    <location>
        <begin position="472"/>
        <end position="493"/>
    </location>
</feature>
<feature type="compositionally biased region" description="Gly residues" evidence="7">
    <location>
        <begin position="540"/>
        <end position="562"/>
    </location>
</feature>
<comment type="similarity">
    <text evidence="2">Belongs to the major facilitator superfamily. Sugar transporter (TC 2.A.1.1) family.</text>
</comment>
<protein>
    <recommendedName>
        <fullName evidence="9">Major facilitator superfamily (MFS) profile domain-containing protein</fullName>
    </recommendedName>
</protein>
<feature type="transmembrane region" description="Helical" evidence="8">
    <location>
        <begin position="300"/>
        <end position="325"/>
    </location>
</feature>
<feature type="transmembrane region" description="Helical" evidence="8">
    <location>
        <begin position="39"/>
        <end position="66"/>
    </location>
</feature>
<evidence type="ECO:0000256" key="3">
    <source>
        <dbReference type="ARBA" id="ARBA00022448"/>
    </source>
</evidence>
<comment type="caution">
    <text evidence="10">The sequence shown here is derived from an EMBL/GenBank/DDBJ whole genome shotgun (WGS) entry which is preliminary data.</text>
</comment>
<evidence type="ECO:0000256" key="4">
    <source>
        <dbReference type="ARBA" id="ARBA00022692"/>
    </source>
</evidence>
<dbReference type="Proteomes" id="UP000247498">
    <property type="component" value="Unassembled WGS sequence"/>
</dbReference>
<dbReference type="Gene3D" id="1.20.1250.20">
    <property type="entry name" value="MFS general substrate transporter like domains"/>
    <property type="match status" value="1"/>
</dbReference>
<organism evidence="10 11">
    <name type="scientific">Raphidocelis subcapitata</name>
    <dbReference type="NCBI Taxonomy" id="307507"/>
    <lineage>
        <taxon>Eukaryota</taxon>
        <taxon>Viridiplantae</taxon>
        <taxon>Chlorophyta</taxon>
        <taxon>core chlorophytes</taxon>
        <taxon>Chlorophyceae</taxon>
        <taxon>CS clade</taxon>
        <taxon>Sphaeropleales</taxon>
        <taxon>Selenastraceae</taxon>
        <taxon>Raphidocelis</taxon>
    </lineage>
</organism>
<feature type="domain" description="Major facilitator superfamily (MFS) profile" evidence="9">
    <location>
        <begin position="40"/>
        <end position="497"/>
    </location>
</feature>
<evidence type="ECO:0000256" key="1">
    <source>
        <dbReference type="ARBA" id="ARBA00004141"/>
    </source>
</evidence>
<dbReference type="InterPro" id="IPR005828">
    <property type="entry name" value="MFS_sugar_transport-like"/>
</dbReference>
<dbReference type="Pfam" id="PF00083">
    <property type="entry name" value="Sugar_tr"/>
    <property type="match status" value="1"/>
</dbReference>
<reference evidence="10 11" key="1">
    <citation type="journal article" date="2018" name="Sci. Rep.">
        <title>Raphidocelis subcapitata (=Pseudokirchneriella subcapitata) provides an insight into genome evolution and environmental adaptations in the Sphaeropleales.</title>
        <authorList>
            <person name="Suzuki S."/>
            <person name="Yamaguchi H."/>
            <person name="Nakajima N."/>
            <person name="Kawachi M."/>
        </authorList>
    </citation>
    <scope>NUCLEOTIDE SEQUENCE [LARGE SCALE GENOMIC DNA]</scope>
    <source>
        <strain evidence="10 11">NIES-35</strain>
    </source>
</reference>
<feature type="transmembrane region" description="Helical" evidence="8">
    <location>
        <begin position="405"/>
        <end position="429"/>
    </location>
</feature>
<evidence type="ECO:0000313" key="10">
    <source>
        <dbReference type="EMBL" id="GBG00173.1"/>
    </source>
</evidence>
<feature type="compositionally biased region" description="Low complexity" evidence="7">
    <location>
        <begin position="634"/>
        <end position="657"/>
    </location>
</feature>
<evidence type="ECO:0000259" key="9">
    <source>
        <dbReference type="PROSITE" id="PS50850"/>
    </source>
</evidence>
<evidence type="ECO:0000256" key="5">
    <source>
        <dbReference type="ARBA" id="ARBA00022989"/>
    </source>
</evidence>
<keyword evidence="11" id="KW-1185">Reference proteome</keyword>
<dbReference type="InterPro" id="IPR045262">
    <property type="entry name" value="STP/PLT_plant"/>
</dbReference>
<dbReference type="InterPro" id="IPR005829">
    <property type="entry name" value="Sugar_transporter_CS"/>
</dbReference>
<feature type="compositionally biased region" description="Gly residues" evidence="7">
    <location>
        <begin position="658"/>
        <end position="669"/>
    </location>
</feature>
<dbReference type="AlphaFoldDB" id="A0A2V0PM66"/>
<feature type="compositionally biased region" description="Gly residues" evidence="7">
    <location>
        <begin position="569"/>
        <end position="584"/>
    </location>
</feature>
<dbReference type="GO" id="GO:0015144">
    <property type="term" value="F:carbohydrate transmembrane transporter activity"/>
    <property type="evidence" value="ECO:0007669"/>
    <property type="project" value="InterPro"/>
</dbReference>
<keyword evidence="5 8" id="KW-1133">Transmembrane helix</keyword>
<evidence type="ECO:0000256" key="8">
    <source>
        <dbReference type="SAM" id="Phobius"/>
    </source>
</evidence>
<evidence type="ECO:0000256" key="7">
    <source>
        <dbReference type="SAM" id="MobiDB-lite"/>
    </source>
</evidence>
<feature type="transmembrane region" description="Helical" evidence="8">
    <location>
        <begin position="365"/>
        <end position="385"/>
    </location>
</feature>
<feature type="transmembrane region" description="Helical" evidence="8">
    <location>
        <begin position="441"/>
        <end position="460"/>
    </location>
</feature>
<dbReference type="InterPro" id="IPR020846">
    <property type="entry name" value="MFS_dom"/>
</dbReference>
<gene>
    <name evidence="10" type="ORF">Rsub_12930</name>
</gene>
<evidence type="ECO:0000256" key="2">
    <source>
        <dbReference type="ARBA" id="ARBA00010992"/>
    </source>
</evidence>
<dbReference type="PANTHER" id="PTHR23500">
    <property type="entry name" value="SOLUTE CARRIER FAMILY 2, FACILITATED GLUCOSE TRANSPORTER"/>
    <property type="match status" value="1"/>
</dbReference>
<comment type="subcellular location">
    <subcellularLocation>
        <location evidence="1">Membrane</location>
        <topology evidence="1">Multi-pass membrane protein</topology>
    </subcellularLocation>
</comment>
<evidence type="ECO:0000313" key="11">
    <source>
        <dbReference type="Proteomes" id="UP000247498"/>
    </source>
</evidence>
<dbReference type="PROSITE" id="PS00216">
    <property type="entry name" value="SUGAR_TRANSPORT_1"/>
    <property type="match status" value="1"/>
</dbReference>
<dbReference type="PROSITE" id="PS50850">
    <property type="entry name" value="MFS"/>
    <property type="match status" value="1"/>
</dbReference>
<evidence type="ECO:0000256" key="6">
    <source>
        <dbReference type="ARBA" id="ARBA00023136"/>
    </source>
</evidence>
<dbReference type="SUPFAM" id="SSF103473">
    <property type="entry name" value="MFS general substrate transporter"/>
    <property type="match status" value="1"/>
</dbReference>
<keyword evidence="3" id="KW-0813">Transport</keyword>
<proteinExistence type="inferred from homology"/>
<keyword evidence="4 8" id="KW-0812">Transmembrane</keyword>
<feature type="transmembrane region" description="Helical" evidence="8">
    <location>
        <begin position="219"/>
        <end position="238"/>
    </location>
</feature>
<sequence length="669" mass="68325">MPAPQHAHAARQAPAWLDAAPPVRARCCALTNMTPPVWLVVWMAASVGFLVGTSNSVSQVFLPAFLEQHFPETRPLMGEYLSAFRGSTCTLAPMWRVRLFIALQPACGAVGALAAMPLTHLRGRKMGIACGIGLFLLAEVLQFASTAEGSSLPWVGRSLGGFGDGVMLQATYLEVIEISHPNTRGRLTAFVGVGRTVGLLCAGLLTFGMGTARKMGWRFVHIWSLWPGLVVLACLAWMPETPASLIQRGRVAEGRQALHQIRGPWHPDIENEVAALLLDADLPTGPKRLRLLARREHMPALLVGALLGVVTGWPAGVMLFVTPFMLGTSLSLKQADLVGSVITTLGLSLGTLFGMAFIDSAGRRRLLAVSFFGVGAVAFSNAFLIRQLVGDDSAGYLKSEGSASWATAALVSLSYVFGGIGPETSFFAFVSETHTLATRTLGCSLALSVFLGVRAVSSFFGLPLICVSGAEAFGGLAAAFIGGIVPLALLLMIEPARAPLEGMQELWARHWLWGACFGRPVRAPPPVEALRRLRRARRPSGGGRGGAGGRPARGGSHGGGEGGGEDRSGSGGKDGGGGGSGGGSDPSPSGGSPGSSGGGRGSSDGGRGSSGGGGKVGLCEIAEGDAEASGGSGSSSRGHAAAVAQPALAVSGAEPPGCGAGGGSGGPTG</sequence>
<feature type="region of interest" description="Disordered" evidence="7">
    <location>
        <begin position="534"/>
        <end position="669"/>
    </location>
</feature>
<accession>A0A2V0PM66</accession>
<feature type="compositionally biased region" description="Gly residues" evidence="7">
    <location>
        <begin position="591"/>
        <end position="616"/>
    </location>
</feature>
<feature type="transmembrane region" description="Helical" evidence="8">
    <location>
        <begin position="187"/>
        <end position="207"/>
    </location>
</feature>
<dbReference type="InterPro" id="IPR036259">
    <property type="entry name" value="MFS_trans_sf"/>
</dbReference>
<feature type="transmembrane region" description="Helical" evidence="8">
    <location>
        <begin position="337"/>
        <end position="358"/>
    </location>
</feature>
<dbReference type="GO" id="GO:0016020">
    <property type="term" value="C:membrane"/>
    <property type="evidence" value="ECO:0007669"/>
    <property type="project" value="UniProtKB-SubCell"/>
</dbReference>
<dbReference type="EMBL" id="BDRX01000197">
    <property type="protein sequence ID" value="GBG00173.1"/>
    <property type="molecule type" value="Genomic_DNA"/>
</dbReference>
<name>A0A2V0PM66_9CHLO</name>
<keyword evidence="6 8" id="KW-0472">Membrane</keyword>